<proteinExistence type="predicted"/>
<evidence type="ECO:0000313" key="1">
    <source>
        <dbReference type="EMBL" id="WVZ17274.1"/>
    </source>
</evidence>
<dbReference type="EMBL" id="CP144698">
    <property type="protein sequence ID" value="WVZ17274.1"/>
    <property type="molecule type" value="Genomic_DNA"/>
</dbReference>
<accession>A0AAQ3S2W1</accession>
<keyword evidence="2" id="KW-1185">Reference proteome</keyword>
<evidence type="ECO:0000313" key="2">
    <source>
        <dbReference type="Proteomes" id="UP001374535"/>
    </source>
</evidence>
<gene>
    <name evidence="1" type="ORF">V8G54_010256</name>
</gene>
<name>A0AAQ3S2W1_VIGMU</name>
<protein>
    <submittedName>
        <fullName evidence="1">Uncharacterized protein</fullName>
    </submittedName>
</protein>
<dbReference type="AlphaFoldDB" id="A0AAQ3S2W1"/>
<sequence>MAYWNHSWWHGAPCVHTSHCSSSAGPQGSYIHLSSTRRNHFDLLSDATNHQEDVNAPSSPSSPFIHCSGKWRYNKAWEQFLEQNQKEPFDVVHSETSVFPNCKNDFDLKS</sequence>
<reference evidence="1 2" key="1">
    <citation type="journal article" date="2023" name="Life. Sci Alliance">
        <title>Evolutionary insights into 3D genome organization and epigenetic landscape of Vigna mungo.</title>
        <authorList>
            <person name="Junaid A."/>
            <person name="Singh B."/>
            <person name="Bhatia S."/>
        </authorList>
    </citation>
    <scope>NUCLEOTIDE SEQUENCE [LARGE SCALE GENOMIC DNA]</scope>
    <source>
        <strain evidence="1">Urdbean</strain>
    </source>
</reference>
<organism evidence="1 2">
    <name type="scientific">Vigna mungo</name>
    <name type="common">Black gram</name>
    <name type="synonym">Phaseolus mungo</name>
    <dbReference type="NCBI Taxonomy" id="3915"/>
    <lineage>
        <taxon>Eukaryota</taxon>
        <taxon>Viridiplantae</taxon>
        <taxon>Streptophyta</taxon>
        <taxon>Embryophyta</taxon>
        <taxon>Tracheophyta</taxon>
        <taxon>Spermatophyta</taxon>
        <taxon>Magnoliopsida</taxon>
        <taxon>eudicotyledons</taxon>
        <taxon>Gunneridae</taxon>
        <taxon>Pentapetalae</taxon>
        <taxon>rosids</taxon>
        <taxon>fabids</taxon>
        <taxon>Fabales</taxon>
        <taxon>Fabaceae</taxon>
        <taxon>Papilionoideae</taxon>
        <taxon>50 kb inversion clade</taxon>
        <taxon>NPAAA clade</taxon>
        <taxon>indigoferoid/millettioid clade</taxon>
        <taxon>Phaseoleae</taxon>
        <taxon>Vigna</taxon>
    </lineage>
</organism>
<dbReference type="Proteomes" id="UP001374535">
    <property type="component" value="Chromosome 3"/>
</dbReference>